<evidence type="ECO:0000256" key="1">
    <source>
        <dbReference type="SAM" id="Phobius"/>
    </source>
</evidence>
<keyword evidence="1" id="KW-1133">Transmembrane helix</keyword>
<feature type="transmembrane region" description="Helical" evidence="1">
    <location>
        <begin position="95"/>
        <end position="115"/>
    </location>
</feature>
<accession>A0A7K3S2E4</accession>
<feature type="transmembrane region" description="Helical" evidence="1">
    <location>
        <begin position="52"/>
        <end position="69"/>
    </location>
</feature>
<keyword evidence="1" id="KW-0812">Transmembrane</keyword>
<evidence type="ECO:0000313" key="3">
    <source>
        <dbReference type="Proteomes" id="UP000469670"/>
    </source>
</evidence>
<reference evidence="2 3" key="1">
    <citation type="submission" date="2020-01" db="EMBL/GenBank/DDBJ databases">
        <title>Insect and environment-associated Actinomycetes.</title>
        <authorList>
            <person name="Currrie C."/>
            <person name="Chevrette M."/>
            <person name="Carlson C."/>
            <person name="Stubbendieck R."/>
            <person name="Wendt-Pienkowski E."/>
        </authorList>
    </citation>
    <scope>NUCLEOTIDE SEQUENCE [LARGE SCALE GENOMIC DNA]</scope>
    <source>
        <strain evidence="2 3">SID7590</strain>
    </source>
</reference>
<dbReference type="Proteomes" id="UP000469670">
    <property type="component" value="Unassembled WGS sequence"/>
</dbReference>
<dbReference type="AlphaFoldDB" id="A0A7K3S2E4"/>
<sequence length="251" mass="26211">MEAVRVLFGLSAPLVVCWERRWFTARPGLTILLTLAYGAYAIAPYIDDVRSWSALASAVLLAVGCILLYRSSSTPALGFSITSPLPTGLSVGKRLGAVAVLLAVSVGTWTAWSTASVFFDQLLRNDTLAVMLSALLIAVFGGGAFVKAATDPVVEEVDRLPSGPNKETALALIRSGGRAIGLFERGLLFIFLAAGQPEAAALVLAAKALARAPVDHVNQASKYFLTGTLASVIAAWIMSVAARAAVGLPIL</sequence>
<dbReference type="RefSeq" id="WP_164205921.1">
    <property type="nucleotide sequence ID" value="NZ_JAAGMP010001148.1"/>
</dbReference>
<gene>
    <name evidence="2" type="ORF">G3I50_26040</name>
</gene>
<proteinExistence type="predicted"/>
<dbReference type="EMBL" id="JAAGMP010001148">
    <property type="protein sequence ID" value="NEC21676.1"/>
    <property type="molecule type" value="Genomic_DNA"/>
</dbReference>
<comment type="caution">
    <text evidence="2">The sequence shown here is derived from an EMBL/GenBank/DDBJ whole genome shotgun (WGS) entry which is preliminary data.</text>
</comment>
<protein>
    <submittedName>
        <fullName evidence="2">Uncharacterized protein</fullName>
    </submittedName>
</protein>
<feature type="transmembrane region" description="Helical" evidence="1">
    <location>
        <begin position="222"/>
        <end position="246"/>
    </location>
</feature>
<feature type="transmembrane region" description="Helical" evidence="1">
    <location>
        <begin position="28"/>
        <end position="46"/>
    </location>
</feature>
<feature type="transmembrane region" description="Helical" evidence="1">
    <location>
        <begin position="127"/>
        <end position="146"/>
    </location>
</feature>
<name>A0A7K3S2E4_9ACTN</name>
<organism evidence="2 3">
    <name type="scientific">Streptomyces parvus</name>
    <dbReference type="NCBI Taxonomy" id="66428"/>
    <lineage>
        <taxon>Bacteria</taxon>
        <taxon>Bacillati</taxon>
        <taxon>Actinomycetota</taxon>
        <taxon>Actinomycetes</taxon>
        <taxon>Kitasatosporales</taxon>
        <taxon>Streptomycetaceae</taxon>
        <taxon>Streptomyces</taxon>
    </lineage>
</organism>
<evidence type="ECO:0000313" key="2">
    <source>
        <dbReference type="EMBL" id="NEC21676.1"/>
    </source>
</evidence>
<keyword evidence="1" id="KW-0472">Membrane</keyword>
<feature type="transmembrane region" description="Helical" evidence="1">
    <location>
        <begin position="187"/>
        <end position="210"/>
    </location>
</feature>